<dbReference type="Proteomes" id="UP000011518">
    <property type="component" value="Unassembled WGS sequence"/>
</dbReference>
<protein>
    <submittedName>
        <fullName evidence="1">Uncharacterized protein</fullName>
    </submittedName>
</protein>
<sequence>MLRVEVLHPSASGERDIAGFRQGTCLLSFQGLPYAQFALDSDSWVPVMKCGLLCSLGRTLLDPPGYTLTCYCFPRTEKQRDRVDRECRPLHVCSVLDAADMHIGHGMRRYSSLVSKPASYHAFREIRLIAYVRFCFFQPWLYPTPRHRKAGESVRVDWGVPAHVSDRYFAYPGGAAGKHDTISQGYTAVGLPAAKTAQGSRSGTPCTRCSASRHIPGDALEPRRAHTGLSTAARQVQPHSLCPHHSARKEVCCISVALHGKEEASRALKCQRVSNLSNHVPGNGVQTGDRRTNTMWDVGVSHWGAPAPASE</sequence>
<reference evidence="2" key="1">
    <citation type="submission" date="2012-07" db="EMBL/GenBank/DDBJ databases">
        <title>Genome of the Chinese tree shrew, a rising model animal genetically related to primates.</title>
        <authorList>
            <person name="Zhang G."/>
            <person name="Fan Y."/>
            <person name="Yao Y."/>
            <person name="Huang Z."/>
        </authorList>
    </citation>
    <scope>NUCLEOTIDE SEQUENCE [LARGE SCALE GENOMIC DNA]</scope>
</reference>
<accession>L9JCH5</accession>
<keyword evidence="2" id="KW-1185">Reference proteome</keyword>
<evidence type="ECO:0000313" key="1">
    <source>
        <dbReference type="EMBL" id="ELW48325.1"/>
    </source>
</evidence>
<name>L9JCH5_TUPCH</name>
<dbReference type="InParanoid" id="L9JCH5"/>
<proteinExistence type="predicted"/>
<dbReference type="AlphaFoldDB" id="L9JCH5"/>
<organism evidence="1 2">
    <name type="scientific">Tupaia chinensis</name>
    <name type="common">Chinese tree shrew</name>
    <name type="synonym">Tupaia belangeri chinensis</name>
    <dbReference type="NCBI Taxonomy" id="246437"/>
    <lineage>
        <taxon>Eukaryota</taxon>
        <taxon>Metazoa</taxon>
        <taxon>Chordata</taxon>
        <taxon>Craniata</taxon>
        <taxon>Vertebrata</taxon>
        <taxon>Euteleostomi</taxon>
        <taxon>Mammalia</taxon>
        <taxon>Eutheria</taxon>
        <taxon>Euarchontoglires</taxon>
        <taxon>Scandentia</taxon>
        <taxon>Tupaiidae</taxon>
        <taxon>Tupaia</taxon>
    </lineage>
</organism>
<reference evidence="2" key="2">
    <citation type="journal article" date="2013" name="Nat. Commun.">
        <title>Genome of the Chinese tree shrew.</title>
        <authorList>
            <person name="Fan Y."/>
            <person name="Huang Z.Y."/>
            <person name="Cao C.C."/>
            <person name="Chen C.S."/>
            <person name="Chen Y.X."/>
            <person name="Fan D.D."/>
            <person name="He J."/>
            <person name="Hou H.L."/>
            <person name="Hu L."/>
            <person name="Hu X.T."/>
            <person name="Jiang X.T."/>
            <person name="Lai R."/>
            <person name="Lang Y.S."/>
            <person name="Liang B."/>
            <person name="Liao S.G."/>
            <person name="Mu D."/>
            <person name="Ma Y.Y."/>
            <person name="Niu Y.Y."/>
            <person name="Sun X.Q."/>
            <person name="Xia J.Q."/>
            <person name="Xiao J."/>
            <person name="Xiong Z.Q."/>
            <person name="Xu L."/>
            <person name="Yang L."/>
            <person name="Zhang Y."/>
            <person name="Zhao W."/>
            <person name="Zhao X.D."/>
            <person name="Zheng Y.T."/>
            <person name="Zhou J.M."/>
            <person name="Zhu Y.B."/>
            <person name="Zhang G.J."/>
            <person name="Wang J."/>
            <person name="Yao Y.G."/>
        </authorList>
    </citation>
    <scope>NUCLEOTIDE SEQUENCE [LARGE SCALE GENOMIC DNA]</scope>
</reference>
<gene>
    <name evidence="1" type="ORF">TREES_T100016320</name>
</gene>
<evidence type="ECO:0000313" key="2">
    <source>
        <dbReference type="Proteomes" id="UP000011518"/>
    </source>
</evidence>
<dbReference type="EMBL" id="KB321063">
    <property type="protein sequence ID" value="ELW48325.1"/>
    <property type="molecule type" value="Genomic_DNA"/>
</dbReference>